<dbReference type="EMBL" id="CAFBLJ010000092">
    <property type="protein sequence ID" value="CAB4878853.1"/>
    <property type="molecule type" value="Genomic_DNA"/>
</dbReference>
<name>A0A6J6W8B3_9ZZZZ</name>
<dbReference type="EMBL" id="CAEZZP010000098">
    <property type="protein sequence ID" value="CAB4779715.1"/>
    <property type="molecule type" value="Genomic_DNA"/>
</dbReference>
<dbReference type="AlphaFoldDB" id="A0A6J6W8B3"/>
<feature type="region of interest" description="Disordered" evidence="1">
    <location>
        <begin position="1"/>
        <end position="20"/>
    </location>
</feature>
<organism evidence="3">
    <name type="scientific">freshwater metagenome</name>
    <dbReference type="NCBI Taxonomy" id="449393"/>
    <lineage>
        <taxon>unclassified sequences</taxon>
        <taxon>metagenomes</taxon>
        <taxon>ecological metagenomes</taxon>
    </lineage>
</organism>
<gene>
    <name evidence="2" type="ORF">UFOPK2658_00685</name>
    <name evidence="3" type="ORF">UFOPK2880_01355</name>
    <name evidence="4" type="ORF">UFOPK3004_01104</name>
    <name evidence="5" type="ORF">UFOPK3304_01449</name>
    <name evidence="6" type="ORF">UFOPK4134_01395</name>
</gene>
<evidence type="ECO:0000313" key="4">
    <source>
        <dbReference type="EMBL" id="CAB4808929.1"/>
    </source>
</evidence>
<evidence type="ECO:0000256" key="1">
    <source>
        <dbReference type="SAM" id="MobiDB-lite"/>
    </source>
</evidence>
<dbReference type="EMBL" id="CAEZYH010000020">
    <property type="protein sequence ID" value="CAB4715876.1"/>
    <property type="molecule type" value="Genomic_DNA"/>
</dbReference>
<dbReference type="EMBL" id="CAFAAL010000098">
    <property type="protein sequence ID" value="CAB4808929.1"/>
    <property type="molecule type" value="Genomic_DNA"/>
</dbReference>
<evidence type="ECO:0000313" key="2">
    <source>
        <dbReference type="EMBL" id="CAB4715876.1"/>
    </source>
</evidence>
<dbReference type="EMBL" id="CAFBPS010000126">
    <property type="protein sequence ID" value="CAB5034880.1"/>
    <property type="molecule type" value="Genomic_DNA"/>
</dbReference>
<evidence type="ECO:0000313" key="5">
    <source>
        <dbReference type="EMBL" id="CAB4878853.1"/>
    </source>
</evidence>
<reference evidence="3" key="1">
    <citation type="submission" date="2020-05" db="EMBL/GenBank/DDBJ databases">
        <authorList>
            <person name="Chiriac C."/>
            <person name="Salcher M."/>
            <person name="Ghai R."/>
            <person name="Kavagutti S V."/>
        </authorList>
    </citation>
    <scope>NUCLEOTIDE SEQUENCE</scope>
</reference>
<evidence type="ECO:0000313" key="3">
    <source>
        <dbReference type="EMBL" id="CAB4779715.1"/>
    </source>
</evidence>
<evidence type="ECO:0000313" key="6">
    <source>
        <dbReference type="EMBL" id="CAB5034880.1"/>
    </source>
</evidence>
<accession>A0A6J6W8B3</accession>
<sequence length="133" mass="14894">MAAPKTPMTKSHKAALAVGRAESRTVRDYLEAVRRNKPKRGRKRTPDSIKKRLAVIENQFDDSDAITQLKLSQERLDLAMELAEMTTAQQIGPLEKAFVKVARSYGERNGITYTAWREIGVDPAVLKKAGITR</sequence>
<feature type="region of interest" description="Disordered" evidence="1">
    <location>
        <begin position="29"/>
        <end position="48"/>
    </location>
</feature>
<proteinExistence type="predicted"/>
<protein>
    <submittedName>
        <fullName evidence="3">Unannotated protein</fullName>
    </submittedName>
</protein>